<feature type="domain" description="Cyclic nucleotide-binding" evidence="9">
    <location>
        <begin position="832"/>
        <end position="949"/>
    </location>
</feature>
<dbReference type="Pfam" id="PF00520">
    <property type="entry name" value="Ion_trans"/>
    <property type="match status" value="4"/>
</dbReference>
<keyword evidence="7" id="KW-1071">Ligand-gated ion channel</keyword>
<evidence type="ECO:0000256" key="8">
    <source>
        <dbReference type="SAM" id="Phobius"/>
    </source>
</evidence>
<evidence type="ECO:0000256" key="3">
    <source>
        <dbReference type="ARBA" id="ARBA00022692"/>
    </source>
</evidence>
<comment type="subcellular location">
    <subcellularLocation>
        <location evidence="1">Membrane</location>
        <topology evidence="1">Multi-pass membrane protein</topology>
    </subcellularLocation>
</comment>
<feature type="transmembrane region" description="Helical" evidence="8">
    <location>
        <begin position="1838"/>
        <end position="1856"/>
    </location>
</feature>
<dbReference type="GO" id="GO:0005221">
    <property type="term" value="F:intracellularly cyclic nucleotide-activated monoatomic cation channel activity"/>
    <property type="evidence" value="ECO:0007669"/>
    <property type="project" value="InterPro"/>
</dbReference>
<dbReference type="SMART" id="SM00100">
    <property type="entry name" value="cNMP"/>
    <property type="match status" value="3"/>
</dbReference>
<dbReference type="InterPro" id="IPR005821">
    <property type="entry name" value="Ion_trans_dom"/>
</dbReference>
<dbReference type="EMBL" id="JAAWVO010020446">
    <property type="protein sequence ID" value="MBN3315348.1"/>
    <property type="molecule type" value="Genomic_DNA"/>
</dbReference>
<dbReference type="InterPro" id="IPR014710">
    <property type="entry name" value="RmlC-like_jellyroll"/>
</dbReference>
<dbReference type="PANTHER" id="PTHR45638">
    <property type="entry name" value="CYCLIC NUCLEOTIDE-GATED CATION CHANNEL SUBUNIT A"/>
    <property type="match status" value="1"/>
</dbReference>
<accession>A0A8J7T9U5</accession>
<feature type="transmembrane region" description="Helical" evidence="8">
    <location>
        <begin position="538"/>
        <end position="560"/>
    </location>
</feature>
<feature type="domain" description="Cyclic nucleotide-binding" evidence="9">
    <location>
        <begin position="1459"/>
        <end position="1548"/>
    </location>
</feature>
<proteinExistence type="predicted"/>
<evidence type="ECO:0000313" key="11">
    <source>
        <dbReference type="Proteomes" id="UP000736164"/>
    </source>
</evidence>
<feature type="transmembrane region" description="Helical" evidence="8">
    <location>
        <begin position="1087"/>
        <end position="1111"/>
    </location>
</feature>
<keyword evidence="6 8" id="KW-0472">Membrane</keyword>
<feature type="transmembrane region" description="Helical" evidence="8">
    <location>
        <begin position="1730"/>
        <end position="1749"/>
    </location>
</feature>
<keyword evidence="7" id="KW-0407">Ion channel</keyword>
<feature type="non-terminal residue" evidence="10">
    <location>
        <position position="1"/>
    </location>
</feature>
<dbReference type="InterPro" id="IPR000595">
    <property type="entry name" value="cNMP-bd_dom"/>
</dbReference>
<keyword evidence="5" id="KW-0406">Ion transport</keyword>
<feature type="transmembrane region" description="Helical" evidence="8">
    <location>
        <begin position="1132"/>
        <end position="1150"/>
    </location>
</feature>
<comment type="caution">
    <text evidence="10">The sequence shown here is derived from an EMBL/GenBank/DDBJ whole genome shotgun (WGS) entry which is preliminary data.</text>
</comment>
<evidence type="ECO:0000256" key="4">
    <source>
        <dbReference type="ARBA" id="ARBA00022989"/>
    </source>
</evidence>
<feature type="non-terminal residue" evidence="10">
    <location>
        <position position="2002"/>
    </location>
</feature>
<feature type="transmembrane region" description="Helical" evidence="8">
    <location>
        <begin position="1061"/>
        <end position="1081"/>
    </location>
</feature>
<dbReference type="GO" id="GO:0005249">
    <property type="term" value="F:voltage-gated potassium channel activity"/>
    <property type="evidence" value="ECO:0007669"/>
    <property type="project" value="TreeGrafter"/>
</dbReference>
<evidence type="ECO:0000256" key="7">
    <source>
        <dbReference type="ARBA" id="ARBA00023286"/>
    </source>
</evidence>
<dbReference type="InterPro" id="IPR018490">
    <property type="entry name" value="cNMP-bd_dom_sf"/>
</dbReference>
<evidence type="ECO:0000259" key="9">
    <source>
        <dbReference type="PROSITE" id="PS50042"/>
    </source>
</evidence>
<keyword evidence="3 8" id="KW-0812">Transmembrane</keyword>
<feature type="transmembrane region" description="Helical" evidence="8">
    <location>
        <begin position="1797"/>
        <end position="1818"/>
    </location>
</feature>
<dbReference type="PROSITE" id="PS50042">
    <property type="entry name" value="CNMP_BINDING_3"/>
    <property type="match status" value="3"/>
</dbReference>
<dbReference type="GO" id="GO:0016020">
    <property type="term" value="C:membrane"/>
    <property type="evidence" value="ECO:0007669"/>
    <property type="project" value="UniProtKB-SubCell"/>
</dbReference>
<feature type="transmembrane region" description="Helical" evidence="8">
    <location>
        <begin position="208"/>
        <end position="236"/>
    </location>
</feature>
<keyword evidence="2" id="KW-0813">Transport</keyword>
<feature type="transmembrane region" description="Helical" evidence="8">
    <location>
        <begin position="20"/>
        <end position="43"/>
    </location>
</feature>
<name>A0A8J7T9U5_ATRSP</name>
<gene>
    <name evidence="10" type="primary">Cng1</name>
    <name evidence="10" type="ORF">GTO95_0014791</name>
</gene>
<reference evidence="10" key="1">
    <citation type="journal article" date="2021" name="Cell">
        <title>Tracing the genetic footprints of vertebrate landing in non-teleost ray-finned fishes.</title>
        <authorList>
            <person name="Bi X."/>
            <person name="Wang K."/>
            <person name="Yang L."/>
            <person name="Pan H."/>
            <person name="Jiang H."/>
            <person name="Wei Q."/>
            <person name="Fang M."/>
            <person name="Yu H."/>
            <person name="Zhu C."/>
            <person name="Cai Y."/>
            <person name="He Y."/>
            <person name="Gan X."/>
            <person name="Zeng H."/>
            <person name="Yu D."/>
            <person name="Zhu Y."/>
            <person name="Jiang H."/>
            <person name="Qiu Q."/>
            <person name="Yang H."/>
            <person name="Zhang Y.E."/>
            <person name="Wang W."/>
            <person name="Zhu M."/>
            <person name="He S."/>
            <person name="Zhang G."/>
        </authorList>
    </citation>
    <scope>NUCLEOTIDE SEQUENCE</scope>
    <source>
        <strain evidence="10">Allg_001</strain>
    </source>
</reference>
<dbReference type="Gene3D" id="2.60.120.10">
    <property type="entry name" value="Jelly Rolls"/>
    <property type="match status" value="3"/>
</dbReference>
<dbReference type="SUPFAM" id="SSF81324">
    <property type="entry name" value="Voltage-gated potassium channels"/>
    <property type="match status" value="4"/>
</dbReference>
<feature type="transmembrane region" description="Helical" evidence="8">
    <location>
        <begin position="121"/>
        <end position="143"/>
    </location>
</feature>
<feature type="transmembrane region" description="Helical" evidence="8">
    <location>
        <begin position="1296"/>
        <end position="1319"/>
    </location>
</feature>
<keyword evidence="11" id="KW-1185">Reference proteome</keyword>
<dbReference type="Gene3D" id="1.10.287.630">
    <property type="entry name" value="Helix hairpin bin"/>
    <property type="match status" value="4"/>
</dbReference>
<evidence type="ECO:0000256" key="6">
    <source>
        <dbReference type="ARBA" id="ARBA00023136"/>
    </source>
</evidence>
<dbReference type="InterPro" id="IPR050866">
    <property type="entry name" value="CNG_cation_channel"/>
</dbReference>
<feature type="transmembrane region" description="Helical" evidence="8">
    <location>
        <begin position="1863"/>
        <end position="1884"/>
    </location>
</feature>
<feature type="transmembrane region" description="Helical" evidence="8">
    <location>
        <begin position="1206"/>
        <end position="1226"/>
    </location>
</feature>
<dbReference type="FunFam" id="1.10.287.70:FF:000123">
    <property type="entry name" value="Potassium channel KAT3"/>
    <property type="match status" value="1"/>
</dbReference>
<organism evidence="10 11">
    <name type="scientific">Atractosteus spatula</name>
    <name type="common">Alligator gar</name>
    <name type="synonym">Lepisosteus spatula</name>
    <dbReference type="NCBI Taxonomy" id="7917"/>
    <lineage>
        <taxon>Eukaryota</taxon>
        <taxon>Metazoa</taxon>
        <taxon>Chordata</taxon>
        <taxon>Craniata</taxon>
        <taxon>Vertebrata</taxon>
        <taxon>Euteleostomi</taxon>
        <taxon>Actinopterygii</taxon>
        <taxon>Neopterygii</taxon>
        <taxon>Holostei</taxon>
        <taxon>Semionotiformes</taxon>
        <taxon>Lepisosteidae</taxon>
        <taxon>Atractosteus</taxon>
    </lineage>
</organism>
<feature type="transmembrane region" description="Helical" evidence="8">
    <location>
        <begin position="1682"/>
        <end position="1699"/>
    </location>
</feature>
<dbReference type="Proteomes" id="UP000736164">
    <property type="component" value="Unassembled WGS sequence"/>
</dbReference>
<feature type="transmembrane region" description="Helical" evidence="8">
    <location>
        <begin position="1755"/>
        <end position="1777"/>
    </location>
</feature>
<dbReference type="GO" id="GO:0044877">
    <property type="term" value="F:protein-containing complex binding"/>
    <property type="evidence" value="ECO:0007669"/>
    <property type="project" value="TreeGrafter"/>
</dbReference>
<feature type="transmembrane region" description="Helical" evidence="8">
    <location>
        <begin position="726"/>
        <end position="743"/>
    </location>
</feature>
<feature type="domain" description="Cyclic nucleotide-binding" evidence="9">
    <location>
        <begin position="312"/>
        <end position="412"/>
    </location>
</feature>
<feature type="transmembrane region" description="Helical" evidence="8">
    <location>
        <begin position="177"/>
        <end position="196"/>
    </location>
</feature>
<dbReference type="Gene3D" id="1.10.287.70">
    <property type="match status" value="4"/>
</dbReference>
<dbReference type="SUPFAM" id="SSF51206">
    <property type="entry name" value="cAMP-binding domain-like"/>
    <property type="match status" value="4"/>
</dbReference>
<protein>
    <submittedName>
        <fullName evidence="10">CNG1 protein</fullName>
    </submittedName>
</protein>
<evidence type="ECO:0000256" key="5">
    <source>
        <dbReference type="ARBA" id="ARBA00023065"/>
    </source>
</evidence>
<dbReference type="CDD" id="cd00038">
    <property type="entry name" value="CAP_ED"/>
    <property type="match status" value="3"/>
</dbReference>
<sequence length="2002" mass="230444">MGRGVTLLLSAQVSFDANLLWLVAIEYCLDAIYVLNIVSRFYIGFEHQGLVTLDKKQIRKRYLQFWFIVDVLCIIPFELVKIAYPSLSFLHVNRLLKVGRLLNFMSALGKEPDVNKVHMAVLNYIVVIVLCIQVAACSWFSLICTSVHHSEARVCLENSWLMLLPHFSKNISMVSDFDLYIASVYWAGVTLCAVGYGDIHPVIISEVYLSVLVMITGLTAIFGMVMTGMSSIITNLDARRGRFYHRLEAIKFNMKDIGLPAEIQAWVYKYYIYLWKHRKGSIVSGLLDDLPFTLRSEIASACYQPLMKKATLFRGTDEGFRRALSVKINPYTYSTGQILAKTGEISQSMYYVQHGLVQVLGAEIHFVVATLLPGSLIGEVYLMYKIPRNVTICAATLCEVCILERKDLLALFADFPEAGVKISHTARRRLKNIAHPIKHAFDIGVASNPHNVLFHKDLAVNLMPRDRKLFRLFLDYVARHSAAFPASPFWSKTIRPDSKFAKKWEIVLFWCISISIFIESWVVLFTNNAETRGYFSEGWGALFLTLASIADIVAVVDIFINFRMQVPSKDGYLSDFKSIFSHYRKSGSLYYDIFGVFPMDVFSFISSGNRHWNVLGLFRLNRLIWIRKVFLFFSKNENDLDKNLIEYRTAKCVFLLVFSIHFCAGIYYLQGCYYNRCDPQSWAWYNGLKAYQSNFYHYMTSAYWAVTTMTNTGYGDITAYTVSERLVCIIVCVTGLFVFNYIISQICATLASTNAARVTFQNHLNAVTQFMEAHDLSQSLQQRVIDYMSLLWKKYKGQAYPGGPFLMHDLPTELKHIILMKERGKLLSKIPYFEQAGSAFLRDVAAISMMYFYPRGEIIQYSETITRELFCIRRGMCQILNDDLSDILGLYTEGMYFGEVGFLFGKSATMTIRAKTYCEILVIDFDRIKPVLDKYPPIKRAFFQCLVNQVDLMMRKTKKKTGEEDKAVKKKEASLEYQGRRYFKKSKCYVEDFGNFPIYAGSEEESITEKLEKLSKTRVIPRKPKTQRERLQMLFCRTLPQIFLLRSAIMPNDSRYIRWEFFRIILAISVSILTSLLISFLHFEKPLWIVCYILGAFCWIDMYIRLHVGFYKDSKLKVDTLNTAKHYMKTSFLIDFISCFPWEVFGWMMVSPFDEKHRFYTNDKAMHMYAYFRAPHILQLYRVPLAFKFWQSGIATEKTAVTMLQFIMYSVLFLHFSTCIGFAIVCPPITDINSKSTTYILPMLKHNCTKNSWVTHLDTLYAINYGTVGFSKLYVTSFYFATATLCGVGYGDVHPYLLSTQIIMTFLMMAGALYCGWVVGTITSMLANADAARAAFTEKIDCIKHFLKRNNITGPAYSNIVKFYAFKWIRTKGVEQDTLFEFLPSSLLGDISTIIYSDLIAKAFGLKIKTKKRTGLSVQQLSPLERKLSGKLDSPIFHKILKKESMEKLETDGGFIRMLARQIRPCLFRANDIICRRNDFGSEMFFIEKGEVDVLSQDERNVIVKLKAGQYFGEGSLLFSEPRSTTIRQAATNCDLYVLSKKSLDETVKYYPDICKEVKEAAVAKRDLLIKLKAQQLLTKTPGDKGRDSFQNGTGLIKLYKDYMKDQAHKSNVALPLNIRMRNNIINFYRSFLNGIVKIHNTTIDPENKIRVIYQYSSCVLIVFSFWAISFMPTVFEVDKSIFLLTMIIEYIQMLEIIVKFRICYYDEKGTYISDYESVSKNYLKNKVGFFYDILSSFPYGLTVMHLARETDKSTFLPVLVWVRTGHLFRIFSVLVFMQSEDNSISTTVMGIRVIKYVVHAILFVHSCAIVFVMLACPFKCNPDAWYSVVDISYFSELYVYAFYWTLATFTTTGYGDIRACTYAEMCFSIFVMIASKILIAYHMGTISSTQTNKHALQVAYEEKLQTVKDYMNDENIPPSLQERVIQFYNNRWTCNKGINSETLFRDTPSCMKTEVFARISVNLLKKQQLFTHLSETYLRHISTKMKLMSYITGECGAATGQ</sequence>
<evidence type="ECO:0000256" key="2">
    <source>
        <dbReference type="ARBA" id="ARBA00022448"/>
    </source>
</evidence>
<dbReference type="PANTHER" id="PTHR45638:SF19">
    <property type="entry name" value="CYCLIC NUCLEOTIDE-BINDING DOMAIN-CONTAINING PROTEIN"/>
    <property type="match status" value="1"/>
</dbReference>
<keyword evidence="4 8" id="KW-1133">Transmembrane helix</keyword>
<evidence type="ECO:0000313" key="10">
    <source>
        <dbReference type="EMBL" id="MBN3315348.1"/>
    </source>
</evidence>
<feature type="transmembrane region" description="Helical" evidence="8">
    <location>
        <begin position="506"/>
        <end position="526"/>
    </location>
</feature>
<evidence type="ECO:0000256" key="1">
    <source>
        <dbReference type="ARBA" id="ARBA00004141"/>
    </source>
</evidence>
<feature type="transmembrane region" description="Helical" evidence="8">
    <location>
        <begin position="63"/>
        <end position="84"/>
    </location>
</feature>
<feature type="transmembrane region" description="Helical" evidence="8">
    <location>
        <begin position="652"/>
        <end position="669"/>
    </location>
</feature>
<dbReference type="Pfam" id="PF00027">
    <property type="entry name" value="cNMP_binding"/>
    <property type="match status" value="3"/>
</dbReference>
<feature type="transmembrane region" description="Helical" evidence="8">
    <location>
        <begin position="1653"/>
        <end position="1676"/>
    </location>
</feature>